<accession>A0A6A4W986</accession>
<evidence type="ECO:0000256" key="2">
    <source>
        <dbReference type="ARBA" id="ARBA00022676"/>
    </source>
</evidence>
<feature type="domain" description="GOLD" evidence="9">
    <location>
        <begin position="416"/>
        <end position="500"/>
    </location>
</feature>
<dbReference type="OrthoDB" id="416834at2759"/>
<keyword evidence="7 8" id="KW-0472">Membrane</keyword>
<dbReference type="SMART" id="SM01190">
    <property type="entry name" value="EMP24_GP25L"/>
    <property type="match status" value="1"/>
</dbReference>
<dbReference type="InterPro" id="IPR036598">
    <property type="entry name" value="GOLD_dom_sf"/>
</dbReference>
<dbReference type="SUPFAM" id="SSF101576">
    <property type="entry name" value="Supernatant protein factor (SPF), C-terminal domain"/>
    <property type="match status" value="1"/>
</dbReference>
<dbReference type="Proteomes" id="UP000440578">
    <property type="component" value="Unassembled WGS sequence"/>
</dbReference>
<evidence type="ECO:0000259" key="9">
    <source>
        <dbReference type="PROSITE" id="PS50866"/>
    </source>
</evidence>
<comment type="caution">
    <text evidence="10">The sequence shown here is derived from an EMBL/GenBank/DDBJ whole genome shotgun (WGS) entry which is preliminary data.</text>
</comment>
<keyword evidence="2 8" id="KW-0328">Glycosyltransferase</keyword>
<evidence type="ECO:0000313" key="10">
    <source>
        <dbReference type="EMBL" id="KAF0298628.1"/>
    </source>
</evidence>
<dbReference type="InterPro" id="IPR005599">
    <property type="entry name" value="GPI_mannosylTrfase"/>
</dbReference>
<keyword evidence="3 10" id="KW-0808">Transferase</keyword>
<organism evidence="10 11">
    <name type="scientific">Amphibalanus amphitrite</name>
    <name type="common">Striped barnacle</name>
    <name type="synonym">Balanus amphitrite</name>
    <dbReference type="NCBI Taxonomy" id="1232801"/>
    <lineage>
        <taxon>Eukaryota</taxon>
        <taxon>Metazoa</taxon>
        <taxon>Ecdysozoa</taxon>
        <taxon>Arthropoda</taxon>
        <taxon>Crustacea</taxon>
        <taxon>Multicrustacea</taxon>
        <taxon>Cirripedia</taxon>
        <taxon>Thoracica</taxon>
        <taxon>Thoracicalcarea</taxon>
        <taxon>Balanomorpha</taxon>
        <taxon>Balanoidea</taxon>
        <taxon>Balanidae</taxon>
        <taxon>Amphibalaninae</taxon>
        <taxon>Amphibalanus</taxon>
    </lineage>
</organism>
<feature type="transmembrane region" description="Helical" evidence="8">
    <location>
        <begin position="134"/>
        <end position="155"/>
    </location>
</feature>
<evidence type="ECO:0000256" key="3">
    <source>
        <dbReference type="ARBA" id="ARBA00022679"/>
    </source>
</evidence>
<comment type="subcellular location">
    <subcellularLocation>
        <location evidence="1 8">Endoplasmic reticulum membrane</location>
        <topology evidence="1 8">Multi-pass membrane protein</topology>
    </subcellularLocation>
</comment>
<dbReference type="Pfam" id="PF03901">
    <property type="entry name" value="Glyco_transf_22"/>
    <property type="match status" value="2"/>
</dbReference>
<evidence type="ECO:0000256" key="6">
    <source>
        <dbReference type="ARBA" id="ARBA00022989"/>
    </source>
</evidence>
<keyword evidence="11" id="KW-1185">Reference proteome</keyword>
<gene>
    <name evidence="10" type="primary">PIG-B_1</name>
    <name evidence="10" type="ORF">FJT64_003989</name>
</gene>
<evidence type="ECO:0000256" key="1">
    <source>
        <dbReference type="ARBA" id="ARBA00004477"/>
    </source>
</evidence>
<dbReference type="InterPro" id="IPR009038">
    <property type="entry name" value="GOLD_dom"/>
</dbReference>
<proteinExistence type="inferred from homology"/>
<evidence type="ECO:0000256" key="7">
    <source>
        <dbReference type="ARBA" id="ARBA00023136"/>
    </source>
</evidence>
<name>A0A6A4W986_AMPAM</name>
<keyword evidence="5 8" id="KW-0256">Endoplasmic reticulum</keyword>
<comment type="similarity">
    <text evidence="8">Belongs to the glycosyltransferase 22 family.</text>
</comment>
<evidence type="ECO:0000256" key="4">
    <source>
        <dbReference type="ARBA" id="ARBA00022692"/>
    </source>
</evidence>
<dbReference type="GO" id="GO:0000026">
    <property type="term" value="F:alpha-1,2-mannosyltransferase activity"/>
    <property type="evidence" value="ECO:0007669"/>
    <property type="project" value="TreeGrafter"/>
</dbReference>
<keyword evidence="4 8" id="KW-0812">Transmembrane</keyword>
<dbReference type="Pfam" id="PF01105">
    <property type="entry name" value="EMP24_GP25L"/>
    <property type="match status" value="1"/>
</dbReference>
<evidence type="ECO:0000256" key="8">
    <source>
        <dbReference type="RuleBase" id="RU363075"/>
    </source>
</evidence>
<dbReference type="PANTHER" id="PTHR22760:SF4">
    <property type="entry name" value="GPI MANNOSYLTRANSFERASE 3"/>
    <property type="match status" value="1"/>
</dbReference>
<feature type="transmembrane region" description="Helical" evidence="8">
    <location>
        <begin position="575"/>
        <end position="596"/>
    </location>
</feature>
<dbReference type="EMBL" id="VIIS01001419">
    <property type="protein sequence ID" value="KAF0298628.1"/>
    <property type="molecule type" value="Genomic_DNA"/>
</dbReference>
<protein>
    <recommendedName>
        <fullName evidence="8">Mannosyltransferase</fullName>
        <ecNumber evidence="8">2.4.1.-</ecNumber>
    </recommendedName>
</protein>
<evidence type="ECO:0000313" key="11">
    <source>
        <dbReference type="Proteomes" id="UP000440578"/>
    </source>
</evidence>
<reference evidence="10 11" key="1">
    <citation type="submission" date="2019-07" db="EMBL/GenBank/DDBJ databases">
        <title>Draft genome assembly of a fouling barnacle, Amphibalanus amphitrite (Darwin, 1854): The first reference genome for Thecostraca.</title>
        <authorList>
            <person name="Kim W."/>
        </authorList>
    </citation>
    <scope>NUCLEOTIDE SEQUENCE [LARGE SCALE GENOMIC DNA]</scope>
    <source>
        <strain evidence="10">SNU_AA5</strain>
        <tissue evidence="10">Soma without cirri and trophi</tissue>
    </source>
</reference>
<keyword evidence="6 8" id="KW-1133">Transmembrane helix</keyword>
<dbReference type="GO" id="GO:0005789">
    <property type="term" value="C:endoplasmic reticulum membrane"/>
    <property type="evidence" value="ECO:0007669"/>
    <property type="project" value="UniProtKB-SubCell"/>
</dbReference>
<comment type="caution">
    <text evidence="8">Lacks conserved residue(s) required for the propagation of feature annotation.</text>
</comment>
<dbReference type="PROSITE" id="PS50866">
    <property type="entry name" value="GOLD"/>
    <property type="match status" value="1"/>
</dbReference>
<dbReference type="GO" id="GO:0006506">
    <property type="term" value="P:GPI anchor biosynthetic process"/>
    <property type="evidence" value="ECO:0007669"/>
    <property type="project" value="TreeGrafter"/>
</dbReference>
<dbReference type="EC" id="2.4.1.-" evidence="8"/>
<sequence length="610" mass="67470">MPRTRAPSDTFSGDLQVIIPRLLVALLTWAGDVSLVETAGRLWGPRASSGTAWSLATSWCLFYCGSRTLANTVEMALLAVALRWYPWRPETKGGASSLYLSVGALATAVRPTAALAWLPLWVAEMASSPRRRQLLLITALIGVSAVGGCLLVDSLGHGSPLLSPLAFLRHNVLGGVASHYGTSPWRAHLTASLPTLLGVQAVPVLLGVRRPGRPETLCLGAVLWLVAVYRWCSALKVLLVVTNLPAALYLGLVHQRGPLDVTAVLAARLAEGPAHAASVLYLMPCHSTPLYSHLHVNVATRFLTCEPNLEGVADYTDEADRFYQDPELWLRREYPSLSAGSSVPRTGGPAGRLPSHVVLFDGLWRRLEPLLRSHAVCGDVFHAHVSEERRGGRMLVLCREGWETDGFTVNIDPGDERCFYAPAETGEKLVIQYNVVQKGDEAESRINFYLTTASGAIVASDLERSRNFHSFIAEEDGDFKACFGNFLTYSIKQVFFTTSVGNRSGSDWNRQDIVFEATESSKDYDFKLFDIEHLIDQMGVRLYQARQQQRQLRLLEARDRSVAEANLQTVNRWSLLQMAVMVAVLAVQVLMVRSFFCDPVPRASRRWRWK</sequence>
<dbReference type="PANTHER" id="PTHR22760">
    <property type="entry name" value="GLYCOSYLTRANSFERASE"/>
    <property type="match status" value="1"/>
</dbReference>
<evidence type="ECO:0000256" key="5">
    <source>
        <dbReference type="ARBA" id="ARBA00022824"/>
    </source>
</evidence>
<dbReference type="AlphaFoldDB" id="A0A6A4W986"/>